<feature type="transmembrane region" description="Helical" evidence="1">
    <location>
        <begin position="62"/>
        <end position="78"/>
    </location>
</feature>
<comment type="caution">
    <text evidence="3">The sequence shown here is derived from an EMBL/GenBank/DDBJ whole genome shotgun (WGS) entry which is preliminary data.</text>
</comment>
<evidence type="ECO:0000256" key="1">
    <source>
        <dbReference type="SAM" id="Phobius"/>
    </source>
</evidence>
<protein>
    <recommendedName>
        <fullName evidence="2">DUF6533 domain-containing protein</fullName>
    </recommendedName>
</protein>
<dbReference type="AlphaFoldDB" id="A0A2R6NKW5"/>
<name>A0A2R6NKW5_9APHY</name>
<organism evidence="3 4">
    <name type="scientific">Hermanssonia centrifuga</name>
    <dbReference type="NCBI Taxonomy" id="98765"/>
    <lineage>
        <taxon>Eukaryota</taxon>
        <taxon>Fungi</taxon>
        <taxon>Dikarya</taxon>
        <taxon>Basidiomycota</taxon>
        <taxon>Agaricomycotina</taxon>
        <taxon>Agaricomycetes</taxon>
        <taxon>Polyporales</taxon>
        <taxon>Meruliaceae</taxon>
        <taxon>Hermanssonia</taxon>
    </lineage>
</organism>
<sequence>MLPLTAILFFDYLLTLADEVRLFWVPRRPSFVVMFFFAARYGTILGHIPVVVGQVGLLGHDALYAVVIFLVDGFVAGGRDRNTYFHRFAASIGFL</sequence>
<feature type="domain" description="DUF6533" evidence="2">
    <location>
        <begin position="5"/>
        <end position="45"/>
    </location>
</feature>
<reference evidence="3 4" key="1">
    <citation type="submission" date="2018-02" db="EMBL/GenBank/DDBJ databases">
        <title>Genome sequence of the basidiomycete white-rot fungus Phlebia centrifuga.</title>
        <authorList>
            <person name="Granchi Z."/>
            <person name="Peng M."/>
            <person name="de Vries R.P."/>
            <person name="Hilden K."/>
            <person name="Makela M.R."/>
            <person name="Grigoriev I."/>
            <person name="Riley R."/>
        </authorList>
    </citation>
    <scope>NUCLEOTIDE SEQUENCE [LARGE SCALE GENOMIC DNA]</scope>
    <source>
        <strain evidence="3 4">FBCC195</strain>
    </source>
</reference>
<proteinExistence type="predicted"/>
<keyword evidence="1" id="KW-0472">Membrane</keyword>
<dbReference type="OrthoDB" id="2745134at2759"/>
<dbReference type="Proteomes" id="UP000186601">
    <property type="component" value="Unassembled WGS sequence"/>
</dbReference>
<dbReference type="EMBL" id="MLYV02001119">
    <property type="protein sequence ID" value="PSR72993.1"/>
    <property type="molecule type" value="Genomic_DNA"/>
</dbReference>
<dbReference type="Pfam" id="PF20151">
    <property type="entry name" value="DUF6533"/>
    <property type="match status" value="1"/>
</dbReference>
<dbReference type="InterPro" id="IPR045340">
    <property type="entry name" value="DUF6533"/>
</dbReference>
<keyword evidence="1" id="KW-0812">Transmembrane</keyword>
<accession>A0A2R6NKW5</accession>
<keyword evidence="1" id="KW-1133">Transmembrane helix</keyword>
<evidence type="ECO:0000313" key="3">
    <source>
        <dbReference type="EMBL" id="PSR72993.1"/>
    </source>
</evidence>
<evidence type="ECO:0000313" key="4">
    <source>
        <dbReference type="Proteomes" id="UP000186601"/>
    </source>
</evidence>
<evidence type="ECO:0000259" key="2">
    <source>
        <dbReference type="Pfam" id="PF20151"/>
    </source>
</evidence>
<feature type="transmembrane region" description="Helical" evidence="1">
    <location>
        <begin position="31"/>
        <end position="50"/>
    </location>
</feature>
<gene>
    <name evidence="3" type="ORF">PHLCEN_2v11097</name>
</gene>
<keyword evidence="4" id="KW-1185">Reference proteome</keyword>